<dbReference type="PANTHER" id="PTHR21240">
    <property type="entry name" value="2-AMINO-3-CARBOXYLMUCONATE-6-SEMIALDEHYDE DECARBOXYLASE"/>
    <property type="match status" value="1"/>
</dbReference>
<evidence type="ECO:0000256" key="1">
    <source>
        <dbReference type="ARBA" id="ARBA00023239"/>
    </source>
</evidence>
<dbReference type="Pfam" id="PF04909">
    <property type="entry name" value="Amidohydro_2"/>
    <property type="match status" value="1"/>
</dbReference>
<protein>
    <submittedName>
        <fullName evidence="3">Putative TIM-barrel fold metal-dependent hydrolase</fullName>
    </submittedName>
</protein>
<accession>A0A2S6HH28</accession>
<dbReference type="AlphaFoldDB" id="A0A2S6HH28"/>
<organism evidence="3 4">
    <name type="scientific">Lacrimispora xylanisolvens</name>
    <dbReference type="NCBI Taxonomy" id="384636"/>
    <lineage>
        <taxon>Bacteria</taxon>
        <taxon>Bacillati</taxon>
        <taxon>Bacillota</taxon>
        <taxon>Clostridia</taxon>
        <taxon>Lachnospirales</taxon>
        <taxon>Lachnospiraceae</taxon>
        <taxon>Lacrimispora</taxon>
    </lineage>
</organism>
<dbReference type="InterPro" id="IPR032465">
    <property type="entry name" value="ACMSD"/>
</dbReference>
<dbReference type="Gene3D" id="3.20.20.140">
    <property type="entry name" value="Metal-dependent hydrolases"/>
    <property type="match status" value="1"/>
</dbReference>
<feature type="domain" description="Amidohydrolase-related" evidence="2">
    <location>
        <begin position="9"/>
        <end position="262"/>
    </location>
</feature>
<dbReference type="GO" id="GO:0016787">
    <property type="term" value="F:hydrolase activity"/>
    <property type="evidence" value="ECO:0007669"/>
    <property type="project" value="UniProtKB-KW"/>
</dbReference>
<gene>
    <name evidence="3" type="ORF">BXY41_1174</name>
</gene>
<dbReference type="RefSeq" id="WP_104439394.1">
    <property type="nucleotide sequence ID" value="NZ_PTJA01000017.1"/>
</dbReference>
<dbReference type="SUPFAM" id="SSF51556">
    <property type="entry name" value="Metallo-dependent hydrolases"/>
    <property type="match status" value="1"/>
</dbReference>
<comment type="caution">
    <text evidence="3">The sequence shown here is derived from an EMBL/GenBank/DDBJ whole genome shotgun (WGS) entry which is preliminary data.</text>
</comment>
<keyword evidence="4" id="KW-1185">Reference proteome</keyword>
<dbReference type="InterPro" id="IPR032466">
    <property type="entry name" value="Metal_Hydrolase"/>
</dbReference>
<dbReference type="GO" id="GO:0005737">
    <property type="term" value="C:cytoplasm"/>
    <property type="evidence" value="ECO:0007669"/>
    <property type="project" value="TreeGrafter"/>
</dbReference>
<reference evidence="3 4" key="1">
    <citation type="submission" date="2018-02" db="EMBL/GenBank/DDBJ databases">
        <title>Genomic Encyclopedia of Archaeal and Bacterial Type Strains, Phase II (KMG-II): from individual species to whole genera.</title>
        <authorList>
            <person name="Goeker M."/>
        </authorList>
    </citation>
    <scope>NUCLEOTIDE SEQUENCE [LARGE SCALE GENOMIC DNA]</scope>
    <source>
        <strain evidence="3 4">DSM 3808</strain>
    </source>
</reference>
<dbReference type="GO" id="GO:0016831">
    <property type="term" value="F:carboxy-lyase activity"/>
    <property type="evidence" value="ECO:0007669"/>
    <property type="project" value="InterPro"/>
</dbReference>
<dbReference type="EMBL" id="PTJA01000017">
    <property type="protein sequence ID" value="PPK76777.1"/>
    <property type="molecule type" value="Genomic_DNA"/>
</dbReference>
<evidence type="ECO:0000313" key="4">
    <source>
        <dbReference type="Proteomes" id="UP000237749"/>
    </source>
</evidence>
<sequence>MSDNTDRIIDSHVHMGIYGSYEIRLEELLNDMNRFGVDQAVISDIGLNSLDEQGSERFPDKDTIALNSCALKHINAYGDRFLLLFWVRPLFDRNKERISSFLLENKGRMGGMKVHPKTAGVPFSSADYKPYIEICRKHNIPFCIHTQRDGYSNIEYVYEAAADNPDVTFVAVHMDLGGDRERASELIASCPNLYGDTTLVSKEEMIKAIKKCGPEKILFGTDASVFGRDSYKRYEGFYDTVLEIFGRDGAEKVFYKNARKLFWKEKYE</sequence>
<name>A0A2S6HH28_9FIRM</name>
<keyword evidence="3" id="KW-0378">Hydrolase</keyword>
<proteinExistence type="predicted"/>
<dbReference type="InterPro" id="IPR006680">
    <property type="entry name" value="Amidohydro-rel"/>
</dbReference>
<dbReference type="GO" id="GO:0019748">
    <property type="term" value="P:secondary metabolic process"/>
    <property type="evidence" value="ECO:0007669"/>
    <property type="project" value="TreeGrafter"/>
</dbReference>
<evidence type="ECO:0000313" key="3">
    <source>
        <dbReference type="EMBL" id="PPK76777.1"/>
    </source>
</evidence>
<dbReference type="Proteomes" id="UP000237749">
    <property type="component" value="Unassembled WGS sequence"/>
</dbReference>
<dbReference type="PANTHER" id="PTHR21240:SF28">
    <property type="entry name" value="ISO-OROTATE DECARBOXYLASE (EUROFUNG)"/>
    <property type="match status" value="1"/>
</dbReference>
<evidence type="ECO:0000259" key="2">
    <source>
        <dbReference type="Pfam" id="PF04909"/>
    </source>
</evidence>
<keyword evidence="1" id="KW-0456">Lyase</keyword>